<accession>A0ACB8WW49</accession>
<evidence type="ECO:0000313" key="2">
    <source>
        <dbReference type="Proteomes" id="UP000831701"/>
    </source>
</evidence>
<protein>
    <submittedName>
        <fullName evidence="1">Uncharacterized protein</fullName>
    </submittedName>
</protein>
<keyword evidence="2" id="KW-1185">Reference proteome</keyword>
<organism evidence="1 2">
    <name type="scientific">Scortum barcoo</name>
    <name type="common">barcoo grunter</name>
    <dbReference type="NCBI Taxonomy" id="214431"/>
    <lineage>
        <taxon>Eukaryota</taxon>
        <taxon>Metazoa</taxon>
        <taxon>Chordata</taxon>
        <taxon>Craniata</taxon>
        <taxon>Vertebrata</taxon>
        <taxon>Euteleostomi</taxon>
        <taxon>Actinopterygii</taxon>
        <taxon>Neopterygii</taxon>
        <taxon>Teleostei</taxon>
        <taxon>Neoteleostei</taxon>
        <taxon>Acanthomorphata</taxon>
        <taxon>Eupercaria</taxon>
        <taxon>Centrarchiformes</taxon>
        <taxon>Terapontoidei</taxon>
        <taxon>Terapontidae</taxon>
        <taxon>Scortum</taxon>
    </lineage>
</organism>
<gene>
    <name evidence="1" type="ORF">L3Q82_006905</name>
</gene>
<comment type="caution">
    <text evidence="1">The sequence shown here is derived from an EMBL/GenBank/DDBJ whole genome shotgun (WGS) entry which is preliminary data.</text>
</comment>
<reference evidence="1" key="1">
    <citation type="submission" date="2022-04" db="EMBL/GenBank/DDBJ databases">
        <title>Jade perch genome.</title>
        <authorList>
            <person name="Chao B."/>
        </authorList>
    </citation>
    <scope>NUCLEOTIDE SEQUENCE</scope>
    <source>
        <strain evidence="1">CB-2022</strain>
    </source>
</reference>
<sequence length="1056" mass="117829">MLWKVKGRHGEKVYVKKRVFGSVSTGNLIPCQTAQAKAVAVMAEKTAELNESVVIRSLRRFRDRYLSNSGKVEKDELTPVEDTGAEPQPGYLEGLPVDIQFLIMTLLSAADICRLGATSRYWRAMVRDPLLWRYFLLRDMPHWTSIDHVSMPQLECLESPLINEDESLEDREEGEDKGWELKFDYMSEYLKGCPSCRRQYLPSWPAYEVVTSFLRSLVPSSEPRYAMFGPGMEQLDVSLVTRLMHAPDVLPVSGTPQRQINGIGSGISYMFNNQHKFNILTLYSTNRAERESARVQQKSISSKLFTFEGTDDSGHPIYSPAHQVQQVCQVVDGFIYVANAEPGRGEWESEVAQIRAVLSSAGGSASRPLLVLSCVSREGPEAVRTTTCVGMAKRLGLPQLANPWMVQDTVAESLSGLLEGISWLLRCSGVKLYATAYTAKITDRQQKKTDEEKQVKKKELDQAALWGGALELQAATAPLEPHFTECISRDQETFRCWWSPGSFHNLTSPGALRVFYLKKDSPTSKWKECPEYIHSNRECFFDVNHTSVWIPYCMQLRSQNNITYFNEDDCFTVENIVRPDPPVSLNWTLLNISPSGLSYDVIVNWEPPPSADVGAGWMRIEYEIQYRERNTTNWEALEIQPNTQQTIYGLHIGKEYEVHIRCRMPAFTKFGEFSDSIFIQVTEIPSKEPTFTFTLVFVFGVVGILILIMLIVVSQQHRLMMILLPPVPAPKIKGIDPELLKKGKLDELNFILSGGGMGGLPTYAPDFYQDEPWVEFIEVDAEDADSGEKEDNQGSDTQRLLGLPQPVSHHMNTGCSNAISFPDNDSGRASCYDSDLPDHNTLMLMATLLPGQPEEGEASVEVSNVMPSGGVVLSPGQQLRIQESASAAEEETQRKEKEPKGSEDTEEKKQKELQFHLLVVDPEGNGYTAESNARQISTPPSSPVPGEGYHTIHPQPVETKPAATAEDNQSPYILPDSPQSHLFTPVADYTVVQEVDNQHSLLLNPPPRQSPPPCLPQHPLKALPAMPIGSHLGVRLIGLAEAAVSQQEASVTVRSP</sequence>
<dbReference type="Proteomes" id="UP000831701">
    <property type="component" value="Chromosome 5"/>
</dbReference>
<name>A0ACB8WW49_9TELE</name>
<evidence type="ECO:0000313" key="1">
    <source>
        <dbReference type="EMBL" id="KAI3372034.1"/>
    </source>
</evidence>
<dbReference type="EMBL" id="CM041535">
    <property type="protein sequence ID" value="KAI3372034.1"/>
    <property type="molecule type" value="Genomic_DNA"/>
</dbReference>
<proteinExistence type="predicted"/>